<dbReference type="Proteomes" id="UP000030645">
    <property type="component" value="Unassembled WGS sequence"/>
</dbReference>
<name>W9QY37_9ROSA</name>
<dbReference type="EMBL" id="KE344357">
    <property type="protein sequence ID" value="EXB58305.1"/>
    <property type="molecule type" value="Genomic_DNA"/>
</dbReference>
<accession>W9QY37</accession>
<protein>
    <submittedName>
        <fullName evidence="1">Uncharacterized protein</fullName>
    </submittedName>
</protein>
<dbReference type="AlphaFoldDB" id="W9QY37"/>
<keyword evidence="2" id="KW-1185">Reference proteome</keyword>
<gene>
    <name evidence="1" type="ORF">L484_015639</name>
</gene>
<evidence type="ECO:0000313" key="2">
    <source>
        <dbReference type="Proteomes" id="UP000030645"/>
    </source>
</evidence>
<sequence length="298" mass="35553">MECLKELERQLLHFDESEEDIIRDANDYQKLCKIYSGFEQLLCLETKKDSHQSKEEDFPDNLNEFFDNIRAIYNLEWSFIDFMLYIYGIPRETVDKASKKSQEMVTKEFECVGKRREKLENLLQQDLTVLGMNEITEALRLTMEWMQEIETHLISVVRYLLILTPQNKAAKVEFREFKSILEKIKSVKHGRVQISLDSILALLKRHLRLMENSKFNAFREKRKRPWKDIDTYEHLDQLTGMMCSLEFVFRIISSLFFKEKKKEEMVLYVAILKQSNEDLEEIQMKINELSAVYSLAMN</sequence>
<reference evidence="2" key="1">
    <citation type="submission" date="2013-01" db="EMBL/GenBank/DDBJ databases">
        <title>Draft Genome Sequence of a Mulberry Tree, Morus notabilis C.K. Schneid.</title>
        <authorList>
            <person name="He N."/>
            <person name="Zhao S."/>
        </authorList>
    </citation>
    <scope>NUCLEOTIDE SEQUENCE</scope>
</reference>
<proteinExistence type="predicted"/>
<organism evidence="1 2">
    <name type="scientific">Morus notabilis</name>
    <dbReference type="NCBI Taxonomy" id="981085"/>
    <lineage>
        <taxon>Eukaryota</taxon>
        <taxon>Viridiplantae</taxon>
        <taxon>Streptophyta</taxon>
        <taxon>Embryophyta</taxon>
        <taxon>Tracheophyta</taxon>
        <taxon>Spermatophyta</taxon>
        <taxon>Magnoliopsida</taxon>
        <taxon>eudicotyledons</taxon>
        <taxon>Gunneridae</taxon>
        <taxon>Pentapetalae</taxon>
        <taxon>rosids</taxon>
        <taxon>fabids</taxon>
        <taxon>Rosales</taxon>
        <taxon>Moraceae</taxon>
        <taxon>Moreae</taxon>
        <taxon>Morus</taxon>
    </lineage>
</organism>
<evidence type="ECO:0000313" key="1">
    <source>
        <dbReference type="EMBL" id="EXB58305.1"/>
    </source>
</evidence>